<feature type="compositionally biased region" description="Polar residues" evidence="1">
    <location>
        <begin position="1"/>
        <end position="31"/>
    </location>
</feature>
<dbReference type="PANTHER" id="PTHR34502:SF5">
    <property type="entry name" value="DUF6594 DOMAIN-CONTAINING PROTEIN"/>
    <property type="match status" value="1"/>
</dbReference>
<feature type="region of interest" description="Disordered" evidence="1">
    <location>
        <begin position="1"/>
        <end position="54"/>
    </location>
</feature>
<evidence type="ECO:0000256" key="1">
    <source>
        <dbReference type="SAM" id="MobiDB-lite"/>
    </source>
</evidence>
<name>A0A4Q4MWR5_9PLEO</name>
<dbReference type="AlphaFoldDB" id="A0A4Q4MWR5"/>
<gene>
    <name evidence="3" type="ORF">AA0114_g475</name>
</gene>
<feature type="domain" description="DUF6594" evidence="2">
    <location>
        <begin position="61"/>
        <end position="156"/>
    </location>
</feature>
<dbReference type="PANTHER" id="PTHR34502">
    <property type="entry name" value="DUF6594 DOMAIN-CONTAINING PROTEIN-RELATED"/>
    <property type="match status" value="1"/>
</dbReference>
<dbReference type="Pfam" id="PF20237">
    <property type="entry name" value="DUF6594"/>
    <property type="match status" value="1"/>
</dbReference>
<organism evidence="3 4">
    <name type="scientific">Alternaria tenuissima</name>
    <dbReference type="NCBI Taxonomy" id="119927"/>
    <lineage>
        <taxon>Eukaryota</taxon>
        <taxon>Fungi</taxon>
        <taxon>Dikarya</taxon>
        <taxon>Ascomycota</taxon>
        <taxon>Pezizomycotina</taxon>
        <taxon>Dothideomycetes</taxon>
        <taxon>Pleosporomycetidae</taxon>
        <taxon>Pleosporales</taxon>
        <taxon>Pleosporineae</taxon>
        <taxon>Pleosporaceae</taxon>
        <taxon>Alternaria</taxon>
        <taxon>Alternaria sect. Alternaria</taxon>
        <taxon>Alternaria alternata complex</taxon>
    </lineage>
</organism>
<accession>A0A4Q4MWR5</accession>
<protein>
    <recommendedName>
        <fullName evidence="2">DUF6594 domain-containing protein</fullName>
    </recommendedName>
</protein>
<comment type="caution">
    <text evidence="3">The sequence shown here is derived from an EMBL/GenBank/DDBJ whole genome shotgun (WGS) entry which is preliminary data.</text>
</comment>
<dbReference type="EMBL" id="PDXA01000001">
    <property type="protein sequence ID" value="RYN61863.1"/>
    <property type="molecule type" value="Genomic_DNA"/>
</dbReference>
<reference evidence="4" key="1">
    <citation type="journal article" date="2019" name="bioRxiv">
        <title>Genomics, evolutionary history and diagnostics of the Alternaria alternata species group including apple and Asian pear pathotypes.</title>
        <authorList>
            <person name="Armitage A.D."/>
            <person name="Cockerton H.M."/>
            <person name="Sreenivasaprasad S."/>
            <person name="Woodhall J.W."/>
            <person name="Lane C.R."/>
            <person name="Harrison R.J."/>
            <person name="Clarkson J.P."/>
        </authorList>
    </citation>
    <scope>NUCLEOTIDE SEQUENCE [LARGE SCALE GENOMIC DNA]</scope>
    <source>
        <strain evidence="4">FERA 1082</strain>
    </source>
</reference>
<dbReference type="Proteomes" id="UP000292402">
    <property type="component" value="Unassembled WGS sequence"/>
</dbReference>
<proteinExistence type="predicted"/>
<evidence type="ECO:0000259" key="2">
    <source>
        <dbReference type="Pfam" id="PF20237"/>
    </source>
</evidence>
<sequence>MSTQDTSTTHVEGSGAHGTSHTQGASGPSTSKAEKDEKLPFTPPEPGEIPTDPLGDVIMGYPKLAGRMGVMPEMAMFKRFGSLNARNLLYMQNELMYLEMQLKYVEAKDQASNVGKKNIYAYDFFWMKHSETDGQDNEQINLVMRMRKLLKEYSKIHVFVHLG</sequence>
<evidence type="ECO:0000313" key="4">
    <source>
        <dbReference type="Proteomes" id="UP000292402"/>
    </source>
</evidence>
<evidence type="ECO:0000313" key="3">
    <source>
        <dbReference type="EMBL" id="RYN61863.1"/>
    </source>
</evidence>
<dbReference type="InterPro" id="IPR046529">
    <property type="entry name" value="DUF6594"/>
</dbReference>